<comment type="caution">
    <text evidence="7">Lacks conserved residue(s) required for the propagation of feature annotation.</text>
</comment>
<dbReference type="EC" id="3.4.21.89" evidence="4 7"/>
<feature type="transmembrane region" description="Helical" evidence="7">
    <location>
        <begin position="258"/>
        <end position="281"/>
    </location>
</feature>
<dbReference type="GO" id="GO:0006465">
    <property type="term" value="P:signal peptide processing"/>
    <property type="evidence" value="ECO:0007669"/>
    <property type="project" value="InterPro"/>
</dbReference>
<keyword evidence="7" id="KW-1133">Transmembrane helix</keyword>
<comment type="catalytic activity">
    <reaction evidence="1 7">
        <text>Cleavage of hydrophobic, N-terminal signal or leader sequences from secreted and periplasmic proteins.</text>
        <dbReference type="EC" id="3.4.21.89"/>
    </reaction>
</comment>
<name>A0A6P2C610_9ACTN</name>
<dbReference type="Proteomes" id="UP000460272">
    <property type="component" value="Unassembled WGS sequence"/>
</dbReference>
<dbReference type="PANTHER" id="PTHR43390">
    <property type="entry name" value="SIGNAL PEPTIDASE I"/>
    <property type="match status" value="1"/>
</dbReference>
<keyword evidence="11" id="KW-1185">Reference proteome</keyword>
<comment type="caution">
    <text evidence="10">The sequence shown here is derived from an EMBL/GenBank/DDBJ whole genome shotgun (WGS) entry which is preliminary data.</text>
</comment>
<accession>A0A6P2C610</accession>
<dbReference type="InterPro" id="IPR019758">
    <property type="entry name" value="Pept_S26A_signal_pept_1_CS"/>
</dbReference>
<feature type="compositionally biased region" description="Acidic residues" evidence="8">
    <location>
        <begin position="17"/>
        <end position="30"/>
    </location>
</feature>
<evidence type="ECO:0000256" key="8">
    <source>
        <dbReference type="SAM" id="MobiDB-lite"/>
    </source>
</evidence>
<feature type="active site" evidence="6">
    <location>
        <position position="73"/>
    </location>
</feature>
<dbReference type="GO" id="GO:0009003">
    <property type="term" value="F:signal peptidase activity"/>
    <property type="evidence" value="ECO:0007669"/>
    <property type="project" value="UniProtKB-EC"/>
</dbReference>
<protein>
    <recommendedName>
        <fullName evidence="4 7">Signal peptidase I</fullName>
        <ecNumber evidence="4 7">3.4.21.89</ecNumber>
    </recommendedName>
</protein>
<evidence type="ECO:0000256" key="6">
    <source>
        <dbReference type="PIRSR" id="PIRSR600223-1"/>
    </source>
</evidence>
<feature type="transmembrane region" description="Helical" evidence="7">
    <location>
        <begin position="45"/>
        <end position="67"/>
    </location>
</feature>
<evidence type="ECO:0000256" key="7">
    <source>
        <dbReference type="RuleBase" id="RU362042"/>
    </source>
</evidence>
<evidence type="ECO:0000313" key="10">
    <source>
        <dbReference type="EMBL" id="TVZ06437.1"/>
    </source>
</evidence>
<dbReference type="PROSITE" id="PS00761">
    <property type="entry name" value="SPASE_I_3"/>
    <property type="match status" value="1"/>
</dbReference>
<keyword evidence="7" id="KW-0812">Transmembrane</keyword>
<dbReference type="OrthoDB" id="9815782at2"/>
<dbReference type="AlphaFoldDB" id="A0A6P2C610"/>
<feature type="active site" evidence="6">
    <location>
        <position position="143"/>
    </location>
</feature>
<evidence type="ECO:0000256" key="1">
    <source>
        <dbReference type="ARBA" id="ARBA00000677"/>
    </source>
</evidence>
<reference evidence="10 11" key="1">
    <citation type="submission" date="2018-11" db="EMBL/GenBank/DDBJ databases">
        <title>Trebonia kvetii gen.nov., sp.nov., a novel acidophilic actinobacterium, and proposal of the new actinobacterial family Treboniaceae fam. nov.</title>
        <authorList>
            <person name="Rapoport D."/>
            <person name="Sagova-Mareckova M."/>
            <person name="Sedlacek I."/>
            <person name="Provaznik J."/>
            <person name="Kralova S."/>
            <person name="Pavlinic D."/>
            <person name="Benes V."/>
            <person name="Kopecky J."/>
        </authorList>
    </citation>
    <scope>NUCLEOTIDE SEQUENCE [LARGE SCALE GENOMIC DNA]</scope>
    <source>
        <strain evidence="10 11">15Tr583</strain>
    </source>
</reference>
<proteinExistence type="inferred from homology"/>
<dbReference type="PRINTS" id="PR00727">
    <property type="entry name" value="LEADERPTASE"/>
</dbReference>
<feature type="domain" description="Peptidase S26" evidence="9">
    <location>
        <begin position="43"/>
        <end position="234"/>
    </location>
</feature>
<dbReference type="NCBIfam" id="TIGR02227">
    <property type="entry name" value="sigpep_I_bact"/>
    <property type="match status" value="1"/>
</dbReference>
<dbReference type="SUPFAM" id="SSF51306">
    <property type="entry name" value="LexA/Signal peptidase"/>
    <property type="match status" value="1"/>
</dbReference>
<dbReference type="CDD" id="cd06530">
    <property type="entry name" value="S26_SPase_I"/>
    <property type="match status" value="1"/>
</dbReference>
<feature type="compositionally biased region" description="Low complexity" evidence="8">
    <location>
        <begin position="1"/>
        <end position="16"/>
    </location>
</feature>
<evidence type="ECO:0000313" key="11">
    <source>
        <dbReference type="Proteomes" id="UP000460272"/>
    </source>
</evidence>
<feature type="region of interest" description="Disordered" evidence="8">
    <location>
        <begin position="1"/>
        <end position="36"/>
    </location>
</feature>
<evidence type="ECO:0000256" key="3">
    <source>
        <dbReference type="ARBA" id="ARBA00009370"/>
    </source>
</evidence>
<dbReference type="RefSeq" id="WP_145851192.1">
    <property type="nucleotide sequence ID" value="NZ_RPFW01000001.1"/>
</dbReference>
<comment type="similarity">
    <text evidence="3 7">Belongs to the peptidase S26 family.</text>
</comment>
<keyword evidence="7" id="KW-0472">Membrane</keyword>
<dbReference type="InterPro" id="IPR019533">
    <property type="entry name" value="Peptidase_S26"/>
</dbReference>
<evidence type="ECO:0000256" key="4">
    <source>
        <dbReference type="ARBA" id="ARBA00013208"/>
    </source>
</evidence>
<dbReference type="EMBL" id="RPFW01000001">
    <property type="protein sequence ID" value="TVZ06437.1"/>
    <property type="molecule type" value="Genomic_DNA"/>
</dbReference>
<dbReference type="PANTHER" id="PTHR43390:SF1">
    <property type="entry name" value="CHLOROPLAST PROCESSING PEPTIDASE"/>
    <property type="match status" value="1"/>
</dbReference>
<comment type="subcellular location">
    <subcellularLocation>
        <location evidence="2">Cell membrane</location>
        <topology evidence="2">Single-pass type II membrane protein</topology>
    </subcellularLocation>
    <subcellularLocation>
        <location evidence="7">Membrane</location>
        <topology evidence="7">Single-pass type II membrane protein</topology>
    </subcellularLocation>
</comment>
<dbReference type="InterPro" id="IPR000223">
    <property type="entry name" value="Pept_S26A_signal_pept_1"/>
</dbReference>
<dbReference type="GO" id="GO:0005886">
    <property type="term" value="C:plasma membrane"/>
    <property type="evidence" value="ECO:0007669"/>
    <property type="project" value="UniProtKB-SubCell"/>
</dbReference>
<dbReference type="Pfam" id="PF10502">
    <property type="entry name" value="Peptidase_S26"/>
    <property type="match status" value="1"/>
</dbReference>
<evidence type="ECO:0000256" key="2">
    <source>
        <dbReference type="ARBA" id="ARBA00004401"/>
    </source>
</evidence>
<keyword evidence="5 7" id="KW-0378">Hydrolase</keyword>
<gene>
    <name evidence="10" type="primary">lepB</name>
    <name evidence="10" type="ORF">EAS64_03170</name>
</gene>
<dbReference type="InterPro" id="IPR036286">
    <property type="entry name" value="LexA/Signal_pep-like_sf"/>
</dbReference>
<dbReference type="GO" id="GO:0004252">
    <property type="term" value="F:serine-type endopeptidase activity"/>
    <property type="evidence" value="ECO:0007669"/>
    <property type="project" value="InterPro"/>
</dbReference>
<evidence type="ECO:0000259" key="9">
    <source>
        <dbReference type="Pfam" id="PF10502"/>
    </source>
</evidence>
<keyword evidence="7" id="KW-0645">Protease</keyword>
<dbReference type="Gene3D" id="2.10.109.10">
    <property type="entry name" value="Umud Fragment, subunit A"/>
    <property type="match status" value="1"/>
</dbReference>
<sequence length="287" mass="30590">MAADPDAQPDASPVDDTAPDESEAPGETEAPEQPSKRKRSFWRDLAVIVVAALALTIVLKAFVVQVFSIPSGSMENTLLPGDRILVSKIVYDFRSIQRGDVVVFSGAGSWDPATQPPSNPVLRLWDDAAGLVGIAAPGTDYVKRVIGVPGDHVVCCDLQGRITVNGVPLSESSYIYPNAVPSQKTFDITVPPGRLWVMGDNRADSDDSRYRTSFPGRGTIPESAVVGRAFVVIWPLSRWSDVPIPETFKQAGLTAASAVAAAPPVTLAGGTAVAGAAFLTLRRRRRR</sequence>
<organism evidence="10 11">
    <name type="scientific">Trebonia kvetii</name>
    <dbReference type="NCBI Taxonomy" id="2480626"/>
    <lineage>
        <taxon>Bacteria</taxon>
        <taxon>Bacillati</taxon>
        <taxon>Actinomycetota</taxon>
        <taxon>Actinomycetes</taxon>
        <taxon>Streptosporangiales</taxon>
        <taxon>Treboniaceae</taxon>
        <taxon>Trebonia</taxon>
    </lineage>
</organism>
<evidence type="ECO:0000256" key="5">
    <source>
        <dbReference type="ARBA" id="ARBA00022801"/>
    </source>
</evidence>